<dbReference type="EMBL" id="BAAAIH010000017">
    <property type="protein sequence ID" value="GAA1273574.1"/>
    <property type="molecule type" value="Genomic_DNA"/>
</dbReference>
<gene>
    <name evidence="2" type="ORF">GCM10009579_35550</name>
</gene>
<dbReference type="InterPro" id="IPR003692">
    <property type="entry name" value="Hydantoinase_B"/>
</dbReference>
<dbReference type="PANTHER" id="PTHR11365:SF23">
    <property type="entry name" value="HYPOTHETICAL 5-OXOPROLINASE (EUROFUNG)-RELATED"/>
    <property type="match status" value="1"/>
</dbReference>
<dbReference type="PANTHER" id="PTHR11365">
    <property type="entry name" value="5-OXOPROLINASE RELATED"/>
    <property type="match status" value="1"/>
</dbReference>
<protein>
    <submittedName>
        <fullName evidence="2">Hydantoinase B/oxoprolinase family protein</fullName>
    </submittedName>
</protein>
<name>A0ABP4HLQ2_9ACTN</name>
<accession>A0ABP4HLQ2</accession>
<keyword evidence="3" id="KW-1185">Reference proteome</keyword>
<evidence type="ECO:0000313" key="2">
    <source>
        <dbReference type="EMBL" id="GAA1273574.1"/>
    </source>
</evidence>
<dbReference type="Pfam" id="PF02538">
    <property type="entry name" value="Hydantoinase_B"/>
    <property type="match status" value="1"/>
</dbReference>
<feature type="domain" description="Hydantoinase B/oxoprolinase" evidence="1">
    <location>
        <begin position="8"/>
        <end position="530"/>
    </location>
</feature>
<dbReference type="Proteomes" id="UP001500282">
    <property type="component" value="Unassembled WGS sequence"/>
</dbReference>
<dbReference type="InterPro" id="IPR045079">
    <property type="entry name" value="Oxoprolinase-like"/>
</dbReference>
<reference evidence="3" key="1">
    <citation type="journal article" date="2019" name="Int. J. Syst. Evol. Microbiol.">
        <title>The Global Catalogue of Microorganisms (GCM) 10K type strain sequencing project: providing services to taxonomists for standard genome sequencing and annotation.</title>
        <authorList>
            <consortium name="The Broad Institute Genomics Platform"/>
            <consortium name="The Broad Institute Genome Sequencing Center for Infectious Disease"/>
            <person name="Wu L."/>
            <person name="Ma J."/>
        </authorList>
    </citation>
    <scope>NUCLEOTIDE SEQUENCE [LARGE SCALE GENOMIC DNA]</scope>
    <source>
        <strain evidence="3">JCM 11448</strain>
    </source>
</reference>
<comment type="caution">
    <text evidence="2">The sequence shown here is derived from an EMBL/GenBank/DDBJ whole genome shotgun (WGS) entry which is preliminary data.</text>
</comment>
<evidence type="ECO:0000313" key="3">
    <source>
        <dbReference type="Proteomes" id="UP001500282"/>
    </source>
</evidence>
<proteinExistence type="predicted"/>
<evidence type="ECO:0000259" key="1">
    <source>
        <dbReference type="Pfam" id="PF02538"/>
    </source>
</evidence>
<organism evidence="2 3">
    <name type="scientific">Streptomyces javensis</name>
    <dbReference type="NCBI Taxonomy" id="114698"/>
    <lineage>
        <taxon>Bacteria</taxon>
        <taxon>Bacillati</taxon>
        <taxon>Actinomycetota</taxon>
        <taxon>Actinomycetes</taxon>
        <taxon>Kitasatosporales</taxon>
        <taxon>Streptomycetaceae</taxon>
        <taxon>Streptomyces</taxon>
        <taxon>Streptomyces violaceusniger group</taxon>
    </lineage>
</organism>
<sequence>MSPRPISDAATFEVYRNAVTGLADEMAITILRTAHSQIVASSMDFSAALCDASGRVIAQANTCPVHLGSIPEAMSAVLTAFGDSVRPGDVYLLNDPDLGGMHLPDIFAIAPVFTAGTAGQEPLGYSVTVVNHVDVGGWAAGSMAVQSTSIFAEGVQIPPSRLYDAGTLNETFLALVLRNVREPELLRGDLEAQLAACHAGGEGLKELAERHGPDGLAALNEELLAYSETLLRAALAEAPDGAYAFEDFIDDDGMGSPPIPFRVTVTITGDTLHVDFTGSSPQVASALNATESFTRSASYAAIQGALGSDIPANSGFYRPLTFTIPEASILNGRRPAARGARGLVAYRIIDTVLGALAPVFPDRVPAAGDGGPDSVAIGITGENGTTNVLWDILCGAWGARPDRDGVDGVSPLGANLANVPVEELEQSGHVRIDGYGYLPDTGGPGRWRGGLSTFRDMTVLAPSVSVQIRSDRRTHLPYGLQGGAQGTPSSNILNPGTPGERILPAKVVQLLAAGERHRHVTAGGGGHGDPFTRDPDRVLRDVLDGKVTASGAIRDYGVVVTPDGAVDTAATRRRRATGPR</sequence>